<proteinExistence type="predicted"/>
<comment type="caution">
    <text evidence="7">The sequence shown here is derived from an EMBL/GenBank/DDBJ whole genome shotgun (WGS) entry which is preliminary data.</text>
</comment>
<keyword evidence="2" id="KW-1134">Transmembrane beta strand</keyword>
<dbReference type="Gene3D" id="3.10.20.310">
    <property type="entry name" value="membrane protein fhac"/>
    <property type="match status" value="1"/>
</dbReference>
<protein>
    <submittedName>
        <fullName evidence="7">Autotransporter secretion outer membrane protein TamA</fullName>
    </submittedName>
</protein>
<evidence type="ECO:0000313" key="7">
    <source>
        <dbReference type="EMBL" id="PYE84135.1"/>
    </source>
</evidence>
<reference evidence="7 8" key="1">
    <citation type="submission" date="2018-06" db="EMBL/GenBank/DDBJ databases">
        <title>Genomic Encyclopedia of Type Strains, Phase III (KMG-III): the genomes of soil and plant-associated and newly described type strains.</title>
        <authorList>
            <person name="Whitman W."/>
        </authorList>
    </citation>
    <scope>NUCLEOTIDE SEQUENCE [LARGE SCALE GENOMIC DNA]</scope>
    <source>
        <strain evidence="7 8">CECT 9025</strain>
    </source>
</reference>
<dbReference type="InterPro" id="IPR039910">
    <property type="entry name" value="D15-like"/>
</dbReference>
<gene>
    <name evidence="7" type="ORF">DFP88_103502</name>
</gene>
<name>A0A318SRZ8_9RHOB</name>
<dbReference type="PANTHER" id="PTHR12815:SF18">
    <property type="entry name" value="SORTING AND ASSEMBLY MACHINERY COMPONENT 50 HOMOLOG"/>
    <property type="match status" value="1"/>
</dbReference>
<feature type="domain" description="Bacterial surface antigen (D15)" evidence="5">
    <location>
        <begin position="326"/>
        <end position="633"/>
    </location>
</feature>
<accession>A0A318SRZ8</accession>
<dbReference type="Gene3D" id="2.40.160.50">
    <property type="entry name" value="membrane protein fhac: a member of the omp85/tpsb transporter family"/>
    <property type="match status" value="1"/>
</dbReference>
<organism evidence="7 8">
    <name type="scientific">Pseudoroseicyclus aestuarii</name>
    <dbReference type="NCBI Taxonomy" id="1795041"/>
    <lineage>
        <taxon>Bacteria</taxon>
        <taxon>Pseudomonadati</taxon>
        <taxon>Pseudomonadota</taxon>
        <taxon>Alphaproteobacteria</taxon>
        <taxon>Rhodobacterales</taxon>
        <taxon>Paracoccaceae</taxon>
        <taxon>Pseudoroseicyclus</taxon>
    </lineage>
</organism>
<evidence type="ECO:0000259" key="5">
    <source>
        <dbReference type="Pfam" id="PF01103"/>
    </source>
</evidence>
<dbReference type="Pfam" id="PF01103">
    <property type="entry name" value="Omp85"/>
    <property type="match status" value="1"/>
</dbReference>
<sequence length="633" mass="66830">MRPAPILRAVFRSTALPLRTGSLRATRLGALMLSAAVLVLPASAQETRLTLAAGTLDDEAEGDLGQALENASLVLSLADEEAPTTQDYVAAARADYRRLLTALYAEGYYSGTISILVDGREAAQLAPFDAPDSIGSIVLAVDPGPRFTFGQTQITPLAPGTELPESFASGRIARGDEARAAASAAVSAWQDIGFAKAEVSGQQITADHPARQLDVSASIATGPQLTFGALTVEGNEDVREGRIRAIAGLPQGQIYDPDEVADALTRLRRTGAFRSVALVESEEIGPGDTLPFTLQVTEELPRRIGAGAEISSTEGLALSTYFIHRNLLGGAERLRVDAAVSGIEGQLGGDTGGVDYSLGATLTRPATPRRDTDLTFSTEVSREDEEDYLLDQFEVGASFTRYAGDHLTLEGGVAALIAREEREERTRDYTLLTLPLTATYEGRDNALDPDSGLYAQLAITPFYGVTGIDSGARLYADSRYYLSFGERLTFAARGQLGSVLGADIEDAPADYLFYSGGGGTVRGQDYQSLGVTYTADFGEGPVEIRSGGRSFVGAQLEARVGVTDSIGLVGFYDAGYVDAESYPTSDGEYQAGAGLGLRYGTPIGPIRLDIGTPVTGDDKYGKVAVYIGIGQSF</sequence>
<keyword evidence="4" id="KW-0472">Membrane</keyword>
<dbReference type="InterPro" id="IPR000184">
    <property type="entry name" value="Bac_surfAg_D15"/>
</dbReference>
<dbReference type="PANTHER" id="PTHR12815">
    <property type="entry name" value="SORTING AND ASSEMBLY MACHINERY SAMM50 PROTEIN FAMILY MEMBER"/>
    <property type="match status" value="1"/>
</dbReference>
<evidence type="ECO:0000256" key="2">
    <source>
        <dbReference type="ARBA" id="ARBA00022452"/>
    </source>
</evidence>
<evidence type="ECO:0000313" key="8">
    <source>
        <dbReference type="Proteomes" id="UP000248311"/>
    </source>
</evidence>
<comment type="subcellular location">
    <subcellularLocation>
        <location evidence="1">Membrane</location>
    </subcellularLocation>
</comment>
<evidence type="ECO:0000256" key="4">
    <source>
        <dbReference type="ARBA" id="ARBA00023136"/>
    </source>
</evidence>
<dbReference type="EMBL" id="QJTE01000003">
    <property type="protein sequence ID" value="PYE84135.1"/>
    <property type="molecule type" value="Genomic_DNA"/>
</dbReference>
<dbReference type="Pfam" id="PF07244">
    <property type="entry name" value="POTRA"/>
    <property type="match status" value="1"/>
</dbReference>
<feature type="domain" description="POTRA" evidence="6">
    <location>
        <begin position="226"/>
        <end position="298"/>
    </location>
</feature>
<evidence type="ECO:0000259" key="6">
    <source>
        <dbReference type="Pfam" id="PF07244"/>
    </source>
</evidence>
<evidence type="ECO:0000256" key="3">
    <source>
        <dbReference type="ARBA" id="ARBA00022692"/>
    </source>
</evidence>
<dbReference type="Proteomes" id="UP000248311">
    <property type="component" value="Unassembled WGS sequence"/>
</dbReference>
<dbReference type="RefSeq" id="WP_245904789.1">
    <property type="nucleotide sequence ID" value="NZ_QJTE01000003.1"/>
</dbReference>
<dbReference type="AlphaFoldDB" id="A0A318SRZ8"/>
<dbReference type="GO" id="GO:0019867">
    <property type="term" value="C:outer membrane"/>
    <property type="evidence" value="ECO:0007669"/>
    <property type="project" value="InterPro"/>
</dbReference>
<keyword evidence="8" id="KW-1185">Reference proteome</keyword>
<evidence type="ECO:0000256" key="1">
    <source>
        <dbReference type="ARBA" id="ARBA00004370"/>
    </source>
</evidence>
<dbReference type="InterPro" id="IPR010827">
    <property type="entry name" value="BamA/TamA_POTRA"/>
</dbReference>
<keyword evidence="3" id="KW-0812">Transmembrane</keyword>